<evidence type="ECO:0000313" key="3">
    <source>
        <dbReference type="EMBL" id="MBF9238565.1"/>
    </source>
</evidence>
<sequence>MKPLFLLSGLLALVFAASAQPIKQPPVRVADGTMFRQKVAVAPYGGQRYRLTMRAQADTAGGSWASLGIVYYKGGRYLADADLYNQKKPLNRVRSPRWTTYTIAGTLPVGTDTVHLNPNVHGNGRFAFDDFRLEVAQPGDTWVSVPLTNGDFEAPAPADSSATRLPPGWQPYEPRPVAGYTYRVARESAGNHYLLLRGTGIVSYGDNRAVGRYQMANGVRLYYETYGQGPPLLLLHGNSYSIGGFNYQIADLARHYRVIAVDTRDQGKSAITKGVLTYDLFAEDMVALLDALHVPAAHVVGWSDGGNTGLSMALHHPARVRSLVTMGANLYADTTAVEAGILDEIRENLRRGPARYRRITTLLLDYPRMKPAELAAIKAPVLVLAGEKDVIKEAHTRLIAASIPGAQVTILPGLSHFAPQEDPAVFNAAVLDFLAKH</sequence>
<dbReference type="Pfam" id="PF00561">
    <property type="entry name" value="Abhydrolase_1"/>
    <property type="match status" value="1"/>
</dbReference>
<feature type="chain" id="PRO_5047052068" evidence="1">
    <location>
        <begin position="20"/>
        <end position="437"/>
    </location>
</feature>
<organism evidence="3 4">
    <name type="scientific">Hymenobacter jeongseonensis</name>
    <dbReference type="NCBI Taxonomy" id="2791027"/>
    <lineage>
        <taxon>Bacteria</taxon>
        <taxon>Pseudomonadati</taxon>
        <taxon>Bacteroidota</taxon>
        <taxon>Cytophagia</taxon>
        <taxon>Cytophagales</taxon>
        <taxon>Hymenobacteraceae</taxon>
        <taxon>Hymenobacter</taxon>
    </lineage>
</organism>
<feature type="signal peptide" evidence="1">
    <location>
        <begin position="1"/>
        <end position="19"/>
    </location>
</feature>
<dbReference type="InterPro" id="IPR050471">
    <property type="entry name" value="AB_hydrolase"/>
</dbReference>
<dbReference type="PANTHER" id="PTHR43433:SF5">
    <property type="entry name" value="AB HYDROLASE-1 DOMAIN-CONTAINING PROTEIN"/>
    <property type="match status" value="1"/>
</dbReference>
<name>A0ABS0ILB7_9BACT</name>
<accession>A0ABS0ILB7</accession>
<dbReference type="Gene3D" id="3.40.50.1820">
    <property type="entry name" value="alpha/beta hydrolase"/>
    <property type="match status" value="1"/>
</dbReference>
<evidence type="ECO:0000313" key="4">
    <source>
        <dbReference type="Proteomes" id="UP000597617"/>
    </source>
</evidence>
<proteinExistence type="predicted"/>
<protein>
    <submittedName>
        <fullName evidence="3">Alpha/beta fold hydrolase</fullName>
    </submittedName>
</protein>
<dbReference type="PANTHER" id="PTHR43433">
    <property type="entry name" value="HYDROLASE, ALPHA/BETA FOLD FAMILY PROTEIN"/>
    <property type="match status" value="1"/>
</dbReference>
<dbReference type="InterPro" id="IPR029058">
    <property type="entry name" value="AB_hydrolase_fold"/>
</dbReference>
<dbReference type="Proteomes" id="UP000597617">
    <property type="component" value="Unassembled WGS sequence"/>
</dbReference>
<gene>
    <name evidence="3" type="ORF">I2I05_14255</name>
</gene>
<reference evidence="3 4" key="1">
    <citation type="submission" date="2020-11" db="EMBL/GenBank/DDBJ databases">
        <authorList>
            <person name="Kim M.K."/>
        </authorList>
    </citation>
    <scope>NUCLEOTIDE SEQUENCE [LARGE SCALE GENOMIC DNA]</scope>
    <source>
        <strain evidence="3 4">BT683</strain>
    </source>
</reference>
<evidence type="ECO:0000259" key="2">
    <source>
        <dbReference type="Pfam" id="PF00561"/>
    </source>
</evidence>
<dbReference type="PRINTS" id="PR00111">
    <property type="entry name" value="ABHYDROLASE"/>
</dbReference>
<dbReference type="GO" id="GO:0016787">
    <property type="term" value="F:hydrolase activity"/>
    <property type="evidence" value="ECO:0007669"/>
    <property type="project" value="UniProtKB-KW"/>
</dbReference>
<dbReference type="SUPFAM" id="SSF53474">
    <property type="entry name" value="alpha/beta-Hydrolases"/>
    <property type="match status" value="1"/>
</dbReference>
<comment type="caution">
    <text evidence="3">The sequence shown here is derived from an EMBL/GenBank/DDBJ whole genome shotgun (WGS) entry which is preliminary data.</text>
</comment>
<dbReference type="EMBL" id="JADQDQ010000006">
    <property type="protein sequence ID" value="MBF9238565.1"/>
    <property type="molecule type" value="Genomic_DNA"/>
</dbReference>
<keyword evidence="3" id="KW-0378">Hydrolase</keyword>
<feature type="domain" description="AB hydrolase-1" evidence="2">
    <location>
        <begin position="230"/>
        <end position="346"/>
    </location>
</feature>
<keyword evidence="1" id="KW-0732">Signal</keyword>
<dbReference type="RefSeq" id="WP_196282942.1">
    <property type="nucleotide sequence ID" value="NZ_JADQDQ010000006.1"/>
</dbReference>
<dbReference type="Gene3D" id="2.60.120.260">
    <property type="entry name" value="Galactose-binding domain-like"/>
    <property type="match status" value="1"/>
</dbReference>
<dbReference type="InterPro" id="IPR000073">
    <property type="entry name" value="AB_hydrolase_1"/>
</dbReference>
<evidence type="ECO:0000256" key="1">
    <source>
        <dbReference type="SAM" id="SignalP"/>
    </source>
</evidence>
<keyword evidence="4" id="KW-1185">Reference proteome</keyword>